<evidence type="ECO:0000313" key="3">
    <source>
        <dbReference type="EMBL" id="PIB73876.1"/>
    </source>
</evidence>
<organism evidence="2 4">
    <name type="scientific">Mycobacterium celatum</name>
    <dbReference type="NCBI Taxonomy" id="28045"/>
    <lineage>
        <taxon>Bacteria</taxon>
        <taxon>Bacillati</taxon>
        <taxon>Actinomycetota</taxon>
        <taxon>Actinomycetes</taxon>
        <taxon>Mycobacteriales</taxon>
        <taxon>Mycobacteriaceae</taxon>
        <taxon>Mycobacterium</taxon>
    </lineage>
</organism>
<dbReference type="EMBL" id="PDKV01000045">
    <property type="protein sequence ID" value="PIB73876.1"/>
    <property type="molecule type" value="Genomic_DNA"/>
</dbReference>
<feature type="transmembrane region" description="Helical" evidence="1">
    <location>
        <begin position="6"/>
        <end position="31"/>
    </location>
</feature>
<comment type="caution">
    <text evidence="2">The sequence shown here is derived from an EMBL/GenBank/DDBJ whole genome shotgun (WGS) entry which is preliminary data.</text>
</comment>
<evidence type="ECO:0000313" key="2">
    <source>
        <dbReference type="EMBL" id="ORV18179.1"/>
    </source>
</evidence>
<feature type="transmembrane region" description="Helical" evidence="1">
    <location>
        <begin position="43"/>
        <end position="61"/>
    </location>
</feature>
<protein>
    <recommendedName>
        <fullName evidence="6">VWFA domain-containing protein</fullName>
    </recommendedName>
</protein>
<dbReference type="AlphaFoldDB" id="A0A1X1RUR1"/>
<dbReference type="SUPFAM" id="SSF53300">
    <property type="entry name" value="vWA-like"/>
    <property type="match status" value="1"/>
</dbReference>
<reference evidence="2 4" key="1">
    <citation type="submission" date="2016-01" db="EMBL/GenBank/DDBJ databases">
        <title>The new phylogeny of the genus Mycobacterium.</title>
        <authorList>
            <person name="Tarcisio F."/>
            <person name="Conor M."/>
            <person name="Antonella G."/>
            <person name="Elisabetta G."/>
            <person name="Giulia F.S."/>
            <person name="Sara T."/>
            <person name="Anna F."/>
            <person name="Clotilde B."/>
            <person name="Roberto B."/>
            <person name="Veronica D.S."/>
            <person name="Fabio R."/>
            <person name="Monica P."/>
            <person name="Olivier J."/>
            <person name="Enrico T."/>
            <person name="Nicola S."/>
        </authorList>
    </citation>
    <scope>NUCLEOTIDE SEQUENCE [LARGE SCALE GENOMIC DNA]</scope>
    <source>
        <strain evidence="2 4">DSM 44243</strain>
    </source>
</reference>
<evidence type="ECO:0000256" key="1">
    <source>
        <dbReference type="SAM" id="Phobius"/>
    </source>
</evidence>
<sequence length="354" mass="37905">MTFNPVFAPAVLVVIAVALIMVRMVALYRVLVRTGSGRYRRVVLRWCGLTLAVLLLVFAAARPGIDLAGGSADQPNRTTAADPNLNVFFVVDRSVNSRVEDYGDHQSRMSGIRSDIDALIGEYHRARFAVISFASKATLDWPLSDDAWSLASMVHGLSSYTVAAPDAIYQADPTAARSVLSEQLKSASELFTGSKNLVFYFGAGDAASRVSPASFDPPPGAIAGGAVLGYGTAAGGPIPQGWVNGAKVYQTDQASGAELSSALDEQRLKNVAGDLKVPYFHRDSGQGIAAVLPAVDPPGASSDEAGSLRTSKLIERRELYWVFTALSTVLLLVEIVLTIREFRLNRMARQDVSR</sequence>
<dbReference type="EMBL" id="LQOM01000016">
    <property type="protein sequence ID" value="ORV18179.1"/>
    <property type="molecule type" value="Genomic_DNA"/>
</dbReference>
<dbReference type="OrthoDB" id="9814325at2"/>
<proteinExistence type="predicted"/>
<accession>A0A1X1RUR1</accession>
<feature type="transmembrane region" description="Helical" evidence="1">
    <location>
        <begin position="319"/>
        <end position="339"/>
    </location>
</feature>
<evidence type="ECO:0000313" key="4">
    <source>
        <dbReference type="Proteomes" id="UP000193907"/>
    </source>
</evidence>
<name>A0A1X1RUR1_MYCCE</name>
<keyword evidence="1" id="KW-0472">Membrane</keyword>
<dbReference type="Gene3D" id="3.40.50.410">
    <property type="entry name" value="von Willebrand factor, type A domain"/>
    <property type="match status" value="1"/>
</dbReference>
<dbReference type="InterPro" id="IPR036465">
    <property type="entry name" value="vWFA_dom_sf"/>
</dbReference>
<evidence type="ECO:0000313" key="5">
    <source>
        <dbReference type="Proteomes" id="UP000230971"/>
    </source>
</evidence>
<keyword evidence="1" id="KW-1133">Transmembrane helix</keyword>
<dbReference type="Proteomes" id="UP000230971">
    <property type="component" value="Unassembled WGS sequence"/>
</dbReference>
<reference evidence="3 5" key="2">
    <citation type="journal article" date="2017" name="Infect. Genet. Evol.">
        <title>The new phylogeny of the genus Mycobacterium: The old and the news.</title>
        <authorList>
            <person name="Tortoli E."/>
            <person name="Fedrizzi T."/>
            <person name="Meehan C.J."/>
            <person name="Trovato A."/>
            <person name="Grottola A."/>
            <person name="Giacobazzi E."/>
            <person name="Serpini G.F."/>
            <person name="Tagliazucchi S."/>
            <person name="Fabio A."/>
            <person name="Bettua C."/>
            <person name="Bertorelli R."/>
            <person name="Frascaro F."/>
            <person name="De Sanctis V."/>
            <person name="Pecorari M."/>
            <person name="Jousson O."/>
            <person name="Segata N."/>
            <person name="Cirillo D.M."/>
        </authorList>
    </citation>
    <scope>NUCLEOTIDE SEQUENCE [LARGE SCALE GENOMIC DNA]</scope>
    <source>
        <strain evidence="3 5">NCTC 12882</strain>
    </source>
</reference>
<dbReference type="Proteomes" id="UP000193907">
    <property type="component" value="Unassembled WGS sequence"/>
</dbReference>
<dbReference type="RefSeq" id="WP_062541520.1">
    <property type="nucleotide sequence ID" value="NZ_BBUN01000442.1"/>
</dbReference>
<gene>
    <name evidence="2" type="ORF">AWB95_05195</name>
    <name evidence="3" type="ORF">CQY23_22460</name>
</gene>
<keyword evidence="1" id="KW-0812">Transmembrane</keyword>
<evidence type="ECO:0008006" key="6">
    <source>
        <dbReference type="Google" id="ProtNLM"/>
    </source>
</evidence>
<keyword evidence="4" id="KW-1185">Reference proteome</keyword>
<dbReference type="STRING" id="28045.AWB95_05195"/>